<keyword evidence="2" id="KW-1185">Reference proteome</keyword>
<protein>
    <submittedName>
        <fullName evidence="1">Uncharacterized protein</fullName>
    </submittedName>
</protein>
<organism evidence="1 2">
    <name type="scientific">Pseudomonas caspiana</name>
    <dbReference type="NCBI Taxonomy" id="1451454"/>
    <lineage>
        <taxon>Bacteria</taxon>
        <taxon>Pseudomonadati</taxon>
        <taxon>Pseudomonadota</taxon>
        <taxon>Gammaproteobacteria</taxon>
        <taxon>Pseudomonadales</taxon>
        <taxon>Pseudomonadaceae</taxon>
        <taxon>Pseudomonas</taxon>
    </lineage>
</organism>
<gene>
    <name evidence="1" type="ORF">AUC60_11900</name>
</gene>
<evidence type="ECO:0000313" key="2">
    <source>
        <dbReference type="Proteomes" id="UP000195440"/>
    </source>
</evidence>
<dbReference type="EMBL" id="LOHF01000008">
    <property type="protein sequence ID" value="OUM73767.1"/>
    <property type="molecule type" value="Genomic_DNA"/>
</dbReference>
<reference evidence="1 2" key="1">
    <citation type="journal article" date="2017" name="Syst. Appl. Microbiol.">
        <title>Pseudomonas caspiana sp. nov., a citrus pathogen in the Pseudomonas syringae phylogenetic group.</title>
        <authorList>
            <person name="Busquets A."/>
            <person name="Gomila M."/>
            <person name="Beiki F."/>
            <person name="Mulet M."/>
            <person name="Rahimian H."/>
            <person name="Garcia-Valdes E."/>
            <person name="Lalucat J."/>
        </authorList>
    </citation>
    <scope>NUCLEOTIDE SEQUENCE [LARGE SCALE GENOMIC DNA]</scope>
    <source>
        <strain evidence="1 2">FBF102</strain>
    </source>
</reference>
<name>A0A1Y3P1T1_9PSED</name>
<comment type="caution">
    <text evidence="1">The sequence shown here is derived from an EMBL/GenBank/DDBJ whole genome shotgun (WGS) entry which is preliminary data.</text>
</comment>
<evidence type="ECO:0000313" key="1">
    <source>
        <dbReference type="EMBL" id="OUM73767.1"/>
    </source>
</evidence>
<sequence>MFASRLTRCGRKTVSPTRWLLQITQIQSTQSQDQPLKPNAKTRPLSIGTAADNLLLCAQGGASHFEAIALQVVTQPSFHRQIEFIVEPQRVKETDANSLTTLQSLRRVGTQDFETQLGELAVPASLRALISIASSYVEKHCFFPRSEKYIVALLKKRGCLRDEAAGTSGLIIEGPHLPDYFTSAGLFDKSVLTP</sequence>
<dbReference type="Proteomes" id="UP000195440">
    <property type="component" value="Unassembled WGS sequence"/>
</dbReference>
<accession>A0A1Y3P1T1</accession>
<proteinExistence type="predicted"/>
<dbReference type="AlphaFoldDB" id="A0A1Y3P1T1"/>